<comment type="caution">
    <text evidence="7">The sequence shown here is derived from an EMBL/GenBank/DDBJ whole genome shotgun (WGS) entry which is preliminary data.</text>
</comment>
<evidence type="ECO:0000313" key="7">
    <source>
        <dbReference type="EMBL" id="GAA4897491.1"/>
    </source>
</evidence>
<dbReference type="InterPro" id="IPR002321">
    <property type="entry name" value="Cyt_c_II"/>
</dbReference>
<keyword evidence="8" id="KW-1185">Reference proteome</keyword>
<proteinExistence type="predicted"/>
<evidence type="ECO:0000256" key="2">
    <source>
        <dbReference type="ARBA" id="ARBA00022617"/>
    </source>
</evidence>
<keyword evidence="5" id="KW-0408">Iron</keyword>
<evidence type="ECO:0000313" key="8">
    <source>
        <dbReference type="Proteomes" id="UP001499988"/>
    </source>
</evidence>
<dbReference type="RefSeq" id="WP_345336614.1">
    <property type="nucleotide sequence ID" value="NZ_BAABJZ010000098.1"/>
</dbReference>
<protein>
    <submittedName>
        <fullName evidence="7">Cytochrome c</fullName>
    </submittedName>
</protein>
<evidence type="ECO:0000256" key="5">
    <source>
        <dbReference type="ARBA" id="ARBA00023004"/>
    </source>
</evidence>
<dbReference type="Proteomes" id="UP001499988">
    <property type="component" value="Unassembled WGS sequence"/>
</dbReference>
<dbReference type="PRINTS" id="PR00608">
    <property type="entry name" value="CYTCHROMECII"/>
</dbReference>
<dbReference type="SUPFAM" id="SSF47175">
    <property type="entry name" value="Cytochromes"/>
    <property type="match status" value="1"/>
</dbReference>
<keyword evidence="3" id="KW-0479">Metal-binding</keyword>
<keyword evidence="2" id="KW-0349">Heme</keyword>
<reference evidence="8" key="1">
    <citation type="journal article" date="2019" name="Int. J. Syst. Evol. Microbiol.">
        <title>The Global Catalogue of Microorganisms (GCM) 10K type strain sequencing project: providing services to taxonomists for standard genome sequencing and annotation.</title>
        <authorList>
            <consortium name="The Broad Institute Genomics Platform"/>
            <consortium name="The Broad Institute Genome Sequencing Center for Infectious Disease"/>
            <person name="Wu L."/>
            <person name="Ma J."/>
        </authorList>
    </citation>
    <scope>NUCLEOTIDE SEQUENCE [LARGE SCALE GENOMIC DNA]</scope>
    <source>
        <strain evidence="8">JCM 18401</strain>
    </source>
</reference>
<accession>A0ABP9FJI5</accession>
<feature type="chain" id="PRO_5047162563" evidence="6">
    <location>
        <begin position="20"/>
        <end position="149"/>
    </location>
</feature>
<dbReference type="InterPro" id="IPR012127">
    <property type="entry name" value="Cyt_c_prime"/>
</dbReference>
<gene>
    <name evidence="7" type="ORF">GCM10023333_33520</name>
</gene>
<evidence type="ECO:0000256" key="4">
    <source>
        <dbReference type="ARBA" id="ARBA00022982"/>
    </source>
</evidence>
<keyword evidence="4" id="KW-0249">Electron transport</keyword>
<name>A0ABP9FJI5_9GAMM</name>
<sequence length="149" mass="15837">MKKAAVLLTSLLMMGAVQAKGAFDVSEDAIAYRQAAFGLIKENFADMGAMLKNKKPMDAAIFAERAQHLAMLSAIPFNGFIAGSDQGKTDALAKIWQDRSEFDAKAEQFVAATAELAQISASGDPKAMAKAFGAVGKNCKGCHQQYKAD</sequence>
<dbReference type="InterPro" id="IPR010980">
    <property type="entry name" value="Cyt_c/b562"/>
</dbReference>
<dbReference type="InterPro" id="IPR015984">
    <property type="entry name" value="Cyt_c_prime_subgr"/>
</dbReference>
<keyword evidence="1" id="KW-0813">Transport</keyword>
<dbReference type="PIRSF" id="PIRSF000027">
    <property type="entry name" value="Cytc_c_prime"/>
    <property type="match status" value="1"/>
</dbReference>
<feature type="signal peptide" evidence="6">
    <location>
        <begin position="1"/>
        <end position="19"/>
    </location>
</feature>
<keyword evidence="6" id="KW-0732">Signal</keyword>
<evidence type="ECO:0000256" key="3">
    <source>
        <dbReference type="ARBA" id="ARBA00022723"/>
    </source>
</evidence>
<dbReference type="PROSITE" id="PS51009">
    <property type="entry name" value="CYTCII"/>
    <property type="match status" value="1"/>
</dbReference>
<organism evidence="7 8">
    <name type="scientific">Ferrimonas pelagia</name>
    <dbReference type="NCBI Taxonomy" id="1177826"/>
    <lineage>
        <taxon>Bacteria</taxon>
        <taxon>Pseudomonadati</taxon>
        <taxon>Pseudomonadota</taxon>
        <taxon>Gammaproteobacteria</taxon>
        <taxon>Alteromonadales</taxon>
        <taxon>Ferrimonadaceae</taxon>
        <taxon>Ferrimonas</taxon>
    </lineage>
</organism>
<dbReference type="EMBL" id="BAABJZ010000098">
    <property type="protein sequence ID" value="GAA4897491.1"/>
    <property type="molecule type" value="Genomic_DNA"/>
</dbReference>
<dbReference type="Pfam" id="PF01322">
    <property type="entry name" value="Cytochrom_C_2"/>
    <property type="match status" value="1"/>
</dbReference>
<evidence type="ECO:0000256" key="1">
    <source>
        <dbReference type="ARBA" id="ARBA00022448"/>
    </source>
</evidence>
<dbReference type="Gene3D" id="1.20.120.10">
    <property type="entry name" value="Cytochrome c/b562"/>
    <property type="match status" value="1"/>
</dbReference>
<evidence type="ECO:0000256" key="6">
    <source>
        <dbReference type="SAM" id="SignalP"/>
    </source>
</evidence>